<organism evidence="2 3">
    <name type="scientific">Colletotrichum orbiculare (strain 104-T / ATCC 96160 / CBS 514.97 / LARS 414 / MAFF 240422)</name>
    <name type="common">Cucumber anthracnose fungus</name>
    <name type="synonym">Colletotrichum lagenarium</name>
    <dbReference type="NCBI Taxonomy" id="1213857"/>
    <lineage>
        <taxon>Eukaryota</taxon>
        <taxon>Fungi</taxon>
        <taxon>Dikarya</taxon>
        <taxon>Ascomycota</taxon>
        <taxon>Pezizomycotina</taxon>
        <taxon>Sordariomycetes</taxon>
        <taxon>Hypocreomycetidae</taxon>
        <taxon>Glomerellales</taxon>
        <taxon>Glomerellaceae</taxon>
        <taxon>Colletotrichum</taxon>
        <taxon>Colletotrichum orbiculare species complex</taxon>
    </lineage>
</organism>
<keyword evidence="3" id="KW-1185">Reference proteome</keyword>
<protein>
    <submittedName>
        <fullName evidence="2">Uncharacterized protein</fullName>
    </submittedName>
</protein>
<reference evidence="3" key="2">
    <citation type="journal article" date="2019" name="Mol. Plant Microbe Interact.">
        <title>Genome sequence resources for four phytopathogenic fungi from the Colletotrichum orbiculare species complex.</title>
        <authorList>
            <person name="Gan P."/>
            <person name="Tsushima A."/>
            <person name="Narusaka M."/>
            <person name="Narusaka Y."/>
            <person name="Takano Y."/>
            <person name="Kubo Y."/>
            <person name="Shirasu K."/>
        </authorList>
    </citation>
    <scope>GENOME REANNOTATION</scope>
    <source>
        <strain evidence="3">104-T / ATCC 96160 / CBS 514.97 / LARS 414 / MAFF 240422</strain>
    </source>
</reference>
<evidence type="ECO:0000313" key="2">
    <source>
        <dbReference type="EMBL" id="TDZ13672.1"/>
    </source>
</evidence>
<name>A0A484F8S3_COLOR</name>
<dbReference type="EMBL" id="AMCV02000062">
    <property type="protein sequence ID" value="TDZ13672.1"/>
    <property type="molecule type" value="Genomic_DNA"/>
</dbReference>
<reference evidence="3" key="1">
    <citation type="journal article" date="2013" name="New Phytol.">
        <title>Comparative genomic and transcriptomic analyses reveal the hemibiotrophic stage shift of Colletotrichum fungi.</title>
        <authorList>
            <person name="Gan P."/>
            <person name="Ikeda K."/>
            <person name="Irieda H."/>
            <person name="Narusaka M."/>
            <person name="O'Connell R.J."/>
            <person name="Narusaka Y."/>
            <person name="Takano Y."/>
            <person name="Kubo Y."/>
            <person name="Shirasu K."/>
        </authorList>
    </citation>
    <scope>NUCLEOTIDE SEQUENCE [LARGE SCALE GENOMIC DNA]</scope>
    <source>
        <strain evidence="3">104-T / ATCC 96160 / CBS 514.97 / LARS 414 / MAFF 240422</strain>
    </source>
</reference>
<sequence>MKASANNDTQQDSDPRAVPGKKPVSRPPGIPPGHIHSPSTAISQAGERPSRLTLHASTKDASCLIGRPAAAYHHGR</sequence>
<feature type="compositionally biased region" description="Polar residues" evidence="1">
    <location>
        <begin position="1"/>
        <end position="12"/>
    </location>
</feature>
<feature type="region of interest" description="Disordered" evidence="1">
    <location>
        <begin position="1"/>
        <end position="50"/>
    </location>
</feature>
<dbReference type="AlphaFoldDB" id="A0A484F8S3"/>
<gene>
    <name evidence="2" type="ORF">Cob_v013173</name>
</gene>
<evidence type="ECO:0000313" key="3">
    <source>
        <dbReference type="Proteomes" id="UP000014480"/>
    </source>
</evidence>
<accession>A0A484F8S3</accession>
<proteinExistence type="predicted"/>
<evidence type="ECO:0000256" key="1">
    <source>
        <dbReference type="SAM" id="MobiDB-lite"/>
    </source>
</evidence>
<comment type="caution">
    <text evidence="2">The sequence shown here is derived from an EMBL/GenBank/DDBJ whole genome shotgun (WGS) entry which is preliminary data.</text>
</comment>
<dbReference type="Proteomes" id="UP000014480">
    <property type="component" value="Unassembled WGS sequence"/>
</dbReference>